<dbReference type="Gene3D" id="3.90.230.10">
    <property type="entry name" value="Creatinase/methionine aminopeptidase superfamily"/>
    <property type="match status" value="1"/>
</dbReference>
<comment type="caution">
    <text evidence="3">The sequence shown here is derived from an EMBL/GenBank/DDBJ whole genome shotgun (WGS) entry which is preliminary data.</text>
</comment>
<keyword evidence="4" id="KW-1185">Reference proteome</keyword>
<keyword evidence="3" id="KW-0224">Dipeptidase</keyword>
<evidence type="ECO:0000313" key="4">
    <source>
        <dbReference type="Proteomes" id="UP001549076"/>
    </source>
</evidence>
<dbReference type="Gene3D" id="3.40.350.10">
    <property type="entry name" value="Creatinase/prolidase N-terminal domain"/>
    <property type="match status" value="1"/>
</dbReference>
<dbReference type="Proteomes" id="UP001549076">
    <property type="component" value="Unassembled WGS sequence"/>
</dbReference>
<keyword evidence="3" id="KW-0378">Hydrolase</keyword>
<dbReference type="SUPFAM" id="SSF53092">
    <property type="entry name" value="Creatinase/prolidase N-terminal domain"/>
    <property type="match status" value="1"/>
</dbReference>
<reference evidence="3 4" key="1">
    <citation type="submission" date="2024-06" db="EMBL/GenBank/DDBJ databases">
        <title>Genomic Encyclopedia of Type Strains, Phase IV (KMG-IV): sequencing the most valuable type-strain genomes for metagenomic binning, comparative biology and taxonomic classification.</title>
        <authorList>
            <person name="Goeker M."/>
        </authorList>
    </citation>
    <scope>NUCLEOTIDE SEQUENCE [LARGE SCALE GENOMIC DNA]</scope>
    <source>
        <strain evidence="3 4">DSM 27865</strain>
    </source>
</reference>
<evidence type="ECO:0000259" key="2">
    <source>
        <dbReference type="Pfam" id="PF01321"/>
    </source>
</evidence>
<dbReference type="EC" id="3.4.13.9" evidence="3"/>
<sequence>MLQARLDGLRAMMTDQGLDAVALVPGNAFRYFLGPDMPFLERPTVVVIDRQGGSKAVIPAIERATWQKVKLDGDTSYWRDEDGYAGIFAAQRGQVNARRIGVESFRMRVAELNALQSMVPDAEIVPIHTQLWELRSCKDASEIDMIRRAVCASEEAIRSTLEEVRVGMSEMDVKAILQGHITSCSGIGITGELLVLAGDNSARPHGRSRMDYRIRKGDALLIDFAATCEGYCSDVTRTAFVGAMSDEQHRLYDTVLRANEIGRGLVRPGVSAHEVDDVVQSFLEASPFRDFIVHKTGHGLGLDVHELPHLMRGNHTPLAQGNVVTVEPGLYKPGEIGVRIEDVLAVTENDREELSTFTREPLVVG</sequence>
<dbReference type="Pfam" id="PF00557">
    <property type="entry name" value="Peptidase_M24"/>
    <property type="match status" value="1"/>
</dbReference>
<dbReference type="PANTHER" id="PTHR46112">
    <property type="entry name" value="AMINOPEPTIDASE"/>
    <property type="match status" value="1"/>
</dbReference>
<gene>
    <name evidence="3" type="ORF">ABID37_002981</name>
</gene>
<dbReference type="EMBL" id="JBEPML010000010">
    <property type="protein sequence ID" value="MET3792758.1"/>
    <property type="molecule type" value="Genomic_DNA"/>
</dbReference>
<dbReference type="RefSeq" id="WP_354196059.1">
    <property type="nucleotide sequence ID" value="NZ_JBEPML010000010.1"/>
</dbReference>
<dbReference type="InterPro" id="IPR000587">
    <property type="entry name" value="Creatinase_N"/>
</dbReference>
<feature type="domain" description="Peptidase M24" evidence="1">
    <location>
        <begin position="145"/>
        <end position="348"/>
    </location>
</feature>
<dbReference type="SUPFAM" id="SSF55920">
    <property type="entry name" value="Creatinase/aminopeptidase"/>
    <property type="match status" value="1"/>
</dbReference>
<dbReference type="PANTHER" id="PTHR46112:SF2">
    <property type="entry name" value="XAA-PRO AMINOPEPTIDASE P-RELATED"/>
    <property type="match status" value="1"/>
</dbReference>
<dbReference type="InterPro" id="IPR029149">
    <property type="entry name" value="Creatin/AminoP/Spt16_N"/>
</dbReference>
<dbReference type="InterPro" id="IPR050659">
    <property type="entry name" value="Peptidase_M24B"/>
</dbReference>
<dbReference type="Pfam" id="PF01321">
    <property type="entry name" value="Creatinase_N"/>
    <property type="match status" value="1"/>
</dbReference>
<dbReference type="InterPro" id="IPR000994">
    <property type="entry name" value="Pept_M24"/>
</dbReference>
<keyword evidence="3" id="KW-0645">Protease</keyword>
<accession>A0ABV2N4A1</accession>
<protein>
    <submittedName>
        <fullName evidence="3">Xaa-Pro dipeptidase</fullName>
        <ecNumber evidence="3">3.4.13.9</ecNumber>
    </submittedName>
</protein>
<feature type="domain" description="Creatinase N-terminal" evidence="2">
    <location>
        <begin position="5"/>
        <end position="137"/>
    </location>
</feature>
<dbReference type="GO" id="GO:0102009">
    <property type="term" value="F:proline dipeptidase activity"/>
    <property type="evidence" value="ECO:0007669"/>
    <property type="project" value="UniProtKB-EC"/>
</dbReference>
<dbReference type="InterPro" id="IPR036005">
    <property type="entry name" value="Creatinase/aminopeptidase-like"/>
</dbReference>
<organism evidence="3 4">
    <name type="scientific">Aquamicrobium terrae</name>
    <dbReference type="NCBI Taxonomy" id="1324945"/>
    <lineage>
        <taxon>Bacteria</taxon>
        <taxon>Pseudomonadati</taxon>
        <taxon>Pseudomonadota</taxon>
        <taxon>Alphaproteobacteria</taxon>
        <taxon>Hyphomicrobiales</taxon>
        <taxon>Phyllobacteriaceae</taxon>
        <taxon>Aquamicrobium</taxon>
    </lineage>
</organism>
<proteinExistence type="predicted"/>
<evidence type="ECO:0000313" key="3">
    <source>
        <dbReference type="EMBL" id="MET3792758.1"/>
    </source>
</evidence>
<evidence type="ECO:0000259" key="1">
    <source>
        <dbReference type="Pfam" id="PF00557"/>
    </source>
</evidence>
<name>A0ABV2N4A1_9HYPH</name>